<evidence type="ECO:0000259" key="7">
    <source>
        <dbReference type="PROSITE" id="PS51371"/>
    </source>
</evidence>
<dbReference type="Proteomes" id="UP001597502">
    <property type="component" value="Unassembled WGS sequence"/>
</dbReference>
<accession>A0ABW5V4W0</accession>
<comment type="caution">
    <text evidence="8">The sequence shown here is derived from an EMBL/GenBank/DDBJ whole genome shotgun (WGS) entry which is preliminary data.</text>
</comment>
<keyword evidence="5" id="KW-0129">CBS domain</keyword>
<dbReference type="PANTHER" id="PTHR43117:SF4">
    <property type="entry name" value="OSMOPROTECTANT IMPORT ATP-BINDING PROTEIN OSMV"/>
    <property type="match status" value="1"/>
</dbReference>
<dbReference type="PROSITE" id="PS50893">
    <property type="entry name" value="ABC_TRANSPORTER_2"/>
    <property type="match status" value="1"/>
</dbReference>
<keyword evidence="2" id="KW-0813">Transport</keyword>
<dbReference type="InterPro" id="IPR003439">
    <property type="entry name" value="ABC_transporter-like_ATP-bd"/>
</dbReference>
<dbReference type="Gene3D" id="3.40.50.300">
    <property type="entry name" value="P-loop containing nucleotide triphosphate hydrolases"/>
    <property type="match status" value="1"/>
</dbReference>
<dbReference type="SUPFAM" id="SSF54631">
    <property type="entry name" value="CBS-domain pair"/>
    <property type="match status" value="1"/>
</dbReference>
<name>A0ABW5V4W0_9BACI</name>
<dbReference type="EMBL" id="JBHUNA010000008">
    <property type="protein sequence ID" value="MFD2760318.1"/>
    <property type="molecule type" value="Genomic_DNA"/>
</dbReference>
<dbReference type="PANTHER" id="PTHR43117">
    <property type="entry name" value="OSMOPROTECTANT IMPORT ATP-BINDING PROTEIN OSMV"/>
    <property type="match status" value="1"/>
</dbReference>
<evidence type="ECO:0000313" key="9">
    <source>
        <dbReference type="Proteomes" id="UP001597502"/>
    </source>
</evidence>
<dbReference type="InterPro" id="IPR003593">
    <property type="entry name" value="AAA+_ATPase"/>
</dbReference>
<dbReference type="InterPro" id="IPR046342">
    <property type="entry name" value="CBS_dom_sf"/>
</dbReference>
<protein>
    <submittedName>
        <fullName evidence="8">ABC transporter ATP-binding protein</fullName>
    </submittedName>
</protein>
<keyword evidence="3" id="KW-0547">Nucleotide-binding</keyword>
<evidence type="ECO:0000256" key="1">
    <source>
        <dbReference type="ARBA" id="ARBA00005417"/>
    </source>
</evidence>
<dbReference type="RefSeq" id="WP_382391691.1">
    <property type="nucleotide sequence ID" value="NZ_JBHUNA010000008.1"/>
</dbReference>
<keyword evidence="9" id="KW-1185">Reference proteome</keyword>
<evidence type="ECO:0000256" key="3">
    <source>
        <dbReference type="ARBA" id="ARBA00022741"/>
    </source>
</evidence>
<sequence>MIEFKDVSKVYSDGTEALRHLSLQIAKGEFVTLIGPSGCGKTTAMKLINRLTEPTAGSIYINDRDVHAYNIHELRWNIGYVLQEIALFPHMTIAENIAVVPEMKKWKQKEIRERTEELLDMAGLDPSVYMDRMPSELSGGEQQRVGVMRALAADPDILLMDEPFSALDPITREQLQRDIRELQQKIQKTIVFVTHDMHEALALGDRVCLMKEGEIVQADPPQQLLLNPATAYVKEFVGERKSPWQTAIDVIADKSGAYTMTLDELDQKNLPKTGTYILENQASDYIGAVHDGQVCVLQTLDNHLPLDEATDIIQQSNQSVFPVLKDSKLIGTLTYQDIVLYLKRETGSENGRDY</sequence>
<feature type="domain" description="ABC transporter" evidence="6">
    <location>
        <begin position="2"/>
        <end position="237"/>
    </location>
</feature>
<dbReference type="GO" id="GO:0005524">
    <property type="term" value="F:ATP binding"/>
    <property type="evidence" value="ECO:0007669"/>
    <property type="project" value="UniProtKB-KW"/>
</dbReference>
<proteinExistence type="inferred from homology"/>
<dbReference type="Pfam" id="PF00005">
    <property type="entry name" value="ABC_tran"/>
    <property type="match status" value="1"/>
</dbReference>
<evidence type="ECO:0000256" key="4">
    <source>
        <dbReference type="ARBA" id="ARBA00022840"/>
    </source>
</evidence>
<gene>
    <name evidence="8" type="ORF">ACFSUO_04935</name>
</gene>
<dbReference type="PROSITE" id="PS51371">
    <property type="entry name" value="CBS"/>
    <property type="match status" value="1"/>
</dbReference>
<evidence type="ECO:0000313" key="8">
    <source>
        <dbReference type="EMBL" id="MFD2760318.1"/>
    </source>
</evidence>
<dbReference type="SMART" id="SM00382">
    <property type="entry name" value="AAA"/>
    <property type="match status" value="1"/>
</dbReference>
<dbReference type="SUPFAM" id="SSF52540">
    <property type="entry name" value="P-loop containing nucleoside triphosphate hydrolases"/>
    <property type="match status" value="1"/>
</dbReference>
<organism evidence="8 9">
    <name type="scientific">Lentibacillus juripiscarius</name>
    <dbReference type="NCBI Taxonomy" id="257446"/>
    <lineage>
        <taxon>Bacteria</taxon>
        <taxon>Bacillati</taxon>
        <taxon>Bacillota</taxon>
        <taxon>Bacilli</taxon>
        <taxon>Bacillales</taxon>
        <taxon>Bacillaceae</taxon>
        <taxon>Lentibacillus</taxon>
    </lineage>
</organism>
<dbReference type="InterPro" id="IPR027417">
    <property type="entry name" value="P-loop_NTPase"/>
</dbReference>
<evidence type="ECO:0000256" key="2">
    <source>
        <dbReference type="ARBA" id="ARBA00022448"/>
    </source>
</evidence>
<dbReference type="InterPro" id="IPR000644">
    <property type="entry name" value="CBS_dom"/>
</dbReference>
<evidence type="ECO:0000256" key="5">
    <source>
        <dbReference type="PROSITE-ProRule" id="PRU00703"/>
    </source>
</evidence>
<feature type="domain" description="CBS" evidence="7">
    <location>
        <begin position="288"/>
        <end position="349"/>
    </location>
</feature>
<reference evidence="9" key="1">
    <citation type="journal article" date="2019" name="Int. J. Syst. Evol. Microbiol.">
        <title>The Global Catalogue of Microorganisms (GCM) 10K type strain sequencing project: providing services to taxonomists for standard genome sequencing and annotation.</title>
        <authorList>
            <consortium name="The Broad Institute Genomics Platform"/>
            <consortium name="The Broad Institute Genome Sequencing Center for Infectious Disease"/>
            <person name="Wu L."/>
            <person name="Ma J."/>
        </authorList>
    </citation>
    <scope>NUCLEOTIDE SEQUENCE [LARGE SCALE GENOMIC DNA]</scope>
    <source>
        <strain evidence="9">TISTR 1535</strain>
    </source>
</reference>
<comment type="similarity">
    <text evidence="1">Belongs to the ABC transporter superfamily.</text>
</comment>
<keyword evidence="4 8" id="KW-0067">ATP-binding</keyword>
<evidence type="ECO:0000259" key="6">
    <source>
        <dbReference type="PROSITE" id="PS50893"/>
    </source>
</evidence>